<feature type="region of interest" description="Disordered" evidence="1">
    <location>
        <begin position="810"/>
        <end position="856"/>
    </location>
</feature>
<dbReference type="STRING" id="215243.A0A0D2AXE2"/>
<reference evidence="2 3" key="1">
    <citation type="submission" date="2015-01" db="EMBL/GenBank/DDBJ databases">
        <title>The Genome Sequence of Exophiala oligosperma CBS72588.</title>
        <authorList>
            <consortium name="The Broad Institute Genomics Platform"/>
            <person name="Cuomo C."/>
            <person name="de Hoog S."/>
            <person name="Gorbushina A."/>
            <person name="Stielow B."/>
            <person name="Teixiera M."/>
            <person name="Abouelleil A."/>
            <person name="Chapman S.B."/>
            <person name="Priest M."/>
            <person name="Young S.K."/>
            <person name="Wortman J."/>
            <person name="Nusbaum C."/>
            <person name="Birren B."/>
        </authorList>
    </citation>
    <scope>NUCLEOTIDE SEQUENCE [LARGE SCALE GENOMIC DNA]</scope>
    <source>
        <strain evidence="2 3">CBS 72588</strain>
    </source>
</reference>
<dbReference type="RefSeq" id="XP_016264672.1">
    <property type="nucleotide sequence ID" value="XM_016403667.1"/>
</dbReference>
<evidence type="ECO:0000313" key="3">
    <source>
        <dbReference type="Proteomes" id="UP000053342"/>
    </source>
</evidence>
<dbReference type="OrthoDB" id="2290221at2759"/>
<dbReference type="VEuPathDB" id="FungiDB:PV06_02924"/>
<feature type="compositionally biased region" description="Polar residues" evidence="1">
    <location>
        <begin position="698"/>
        <end position="740"/>
    </location>
</feature>
<keyword evidence="3" id="KW-1185">Reference proteome</keyword>
<protein>
    <recommendedName>
        <fullName evidence="4">HbrB-like protein</fullName>
    </recommendedName>
</protein>
<name>A0A0D2AXE2_9EURO</name>
<dbReference type="GO" id="GO:0038203">
    <property type="term" value="P:TORC2 signaling"/>
    <property type="evidence" value="ECO:0007669"/>
    <property type="project" value="TreeGrafter"/>
</dbReference>
<feature type="compositionally biased region" description="Basic residues" evidence="1">
    <location>
        <begin position="350"/>
        <end position="361"/>
    </location>
</feature>
<feature type="compositionally biased region" description="Polar residues" evidence="1">
    <location>
        <begin position="221"/>
        <end position="234"/>
    </location>
</feature>
<gene>
    <name evidence="2" type="ORF">PV06_02924</name>
</gene>
<proteinExistence type="predicted"/>
<evidence type="ECO:0000313" key="2">
    <source>
        <dbReference type="EMBL" id="KIW44456.1"/>
    </source>
</evidence>
<feature type="compositionally biased region" description="Low complexity" evidence="1">
    <location>
        <begin position="73"/>
        <end position="93"/>
    </location>
</feature>
<feature type="compositionally biased region" description="Basic residues" evidence="1">
    <location>
        <begin position="272"/>
        <end position="283"/>
    </location>
</feature>
<accession>A0A0D2AXE2</accession>
<feature type="region of interest" description="Disordered" evidence="1">
    <location>
        <begin position="1"/>
        <end position="234"/>
    </location>
</feature>
<dbReference type="InterPro" id="IPR013745">
    <property type="entry name" value="Bit61/PRR5"/>
</dbReference>
<organism evidence="2 3">
    <name type="scientific">Exophiala oligosperma</name>
    <dbReference type="NCBI Taxonomy" id="215243"/>
    <lineage>
        <taxon>Eukaryota</taxon>
        <taxon>Fungi</taxon>
        <taxon>Dikarya</taxon>
        <taxon>Ascomycota</taxon>
        <taxon>Pezizomycotina</taxon>
        <taxon>Eurotiomycetes</taxon>
        <taxon>Chaetothyriomycetidae</taxon>
        <taxon>Chaetothyriales</taxon>
        <taxon>Herpotrichiellaceae</taxon>
        <taxon>Exophiala</taxon>
    </lineage>
</organism>
<feature type="region of interest" description="Disordered" evidence="1">
    <location>
        <begin position="339"/>
        <end position="390"/>
    </location>
</feature>
<dbReference type="GO" id="GO:0031932">
    <property type="term" value="C:TORC2 complex"/>
    <property type="evidence" value="ECO:0007669"/>
    <property type="project" value="TreeGrafter"/>
</dbReference>
<feature type="region of interest" description="Disordered" evidence="1">
    <location>
        <begin position="255"/>
        <end position="309"/>
    </location>
</feature>
<feature type="compositionally biased region" description="Basic and acidic residues" evidence="1">
    <location>
        <begin position="1"/>
        <end position="12"/>
    </location>
</feature>
<dbReference type="EMBL" id="KN847334">
    <property type="protein sequence ID" value="KIW44456.1"/>
    <property type="molecule type" value="Genomic_DNA"/>
</dbReference>
<evidence type="ECO:0008006" key="4">
    <source>
        <dbReference type="Google" id="ProtNLM"/>
    </source>
</evidence>
<dbReference type="Proteomes" id="UP000053342">
    <property type="component" value="Unassembled WGS sequence"/>
</dbReference>
<dbReference type="PANTHER" id="PTHR32428:SF2">
    <property type="entry name" value="TARGET OF RAPAMYCIN COMPLEX 2 SUBUNIT BIT61-RELATED"/>
    <property type="match status" value="1"/>
</dbReference>
<dbReference type="GeneID" id="27354998"/>
<dbReference type="PANTHER" id="PTHR32428">
    <property type="entry name" value="TARGET OF RAPAMYCIN COMPLEX 2 SUBUNIT BIT61-RELATED"/>
    <property type="match status" value="1"/>
</dbReference>
<feature type="compositionally biased region" description="Polar residues" evidence="1">
    <location>
        <begin position="375"/>
        <end position="390"/>
    </location>
</feature>
<dbReference type="AlphaFoldDB" id="A0A0D2AXE2"/>
<sequence>MRSKQGERHLANIEETSSQDANLVPIAALRPSSLPSSLKMEPPPRRMGLRSPAPPASVSPNPSSRPESKQSDRPVSSGSDSSGSSNLSVVKRSPYSQQLPSFVPHNNHSNMSLSQRPSAQYLSREGARTNPPSEFHRHRPRQHSQGYFEPSMPSASLASQSVLHEQSAMSTLTPSQIAAQAAMQHLNATSHNRKRSQTVPFPQEQSHQESRRSSRGSNGSHEGTPQASTNDQQYRNGLIGSNAAATAASVAFPRNVASSSQVSLVEEEKSRKGLKRFKPKHMVLSRDKDKEARDKALPSPSKLAPSGLSKVMNASTASLADSLSSTNSSLYQLANPSSSTIVPIPEQKDKSHKHHGLRQKLKLKDKDDSYALPLSSANSNSRPVDMNNPQSLYSFAPSSPAPSSTFSKSVSGLDLRHGGRALREKKKEEKAAFANLETVYSRGESDTSEWPSLGTSFTNQSLTTFSSYAEVKEAGADLGLKNMSADDAWDALRAKILIVFEGEDVPVPVENLNKLVTFHLQRCVQRRDPSIVIGDLEDLFKTGFFSLNHTLRQASDERLVSHLVSMWIQVFGTILPYMQAVFLPLDQEFKGRGSILTSPKMAAEFWGALPSAESGSKLSSSPASGSGVDFVVAAGEELEVRRILLITFRDIIIIPRFEVLKATFSRLSLESINVSLAQYDNPTRHRGNSGGSDRPATAHSTEQPVYGSYNSQTSTLLGSATSGGRSRATSNLSATSNPAQDVAFQSFSSPPAARPSDTSSAQVTETVGRMLQCLSVLCSIQSGDDGQGKMEELNRQLKLNWLGRGRTGRNRKGFVGSRVRPMASGASTMRGLDRDGSPTPTPTRQGTVSRQGYEHS</sequence>
<evidence type="ECO:0000256" key="1">
    <source>
        <dbReference type="SAM" id="MobiDB-lite"/>
    </source>
</evidence>
<feature type="compositionally biased region" description="Polar residues" evidence="1">
    <location>
        <begin position="153"/>
        <end position="178"/>
    </location>
</feature>
<dbReference type="Pfam" id="PF08539">
    <property type="entry name" value="HbrB"/>
    <property type="match status" value="1"/>
</dbReference>
<feature type="compositionally biased region" description="Polar residues" evidence="1">
    <location>
        <begin position="94"/>
        <end position="121"/>
    </location>
</feature>
<feature type="region of interest" description="Disordered" evidence="1">
    <location>
        <begin position="680"/>
        <end position="740"/>
    </location>
</feature>
<feature type="compositionally biased region" description="Basic and acidic residues" evidence="1">
    <location>
        <begin position="284"/>
        <end position="296"/>
    </location>
</feature>